<sequence>MSSTGKHKSAMMSAEVTPGPSTDVEKAIAEGDTNASPPSKKIKTETEDTNSYMKRTFDARRSFITVELPPIIEVKETYPELFTDKQIMMEFQRITDIDLDISLQRYCVDHKQDISDMCRRIPSAKDILTQAEMVKKEIPALEPYWDMVVSLCLIPYMMKENLCDMVIEIGEDEQVDPKGKIVPVLISKGKVFSSDEFILVVEEEIVQVFEEFTIAFASLFATYWIFNMEYPDTLLNTYNFIQKVMVNLKDGSGLPNLCREIQQKLIKLGKTRSNKEKPK</sequence>
<feature type="region of interest" description="Disordered" evidence="1">
    <location>
        <begin position="1"/>
        <end position="48"/>
    </location>
</feature>
<comment type="caution">
    <text evidence="2">The sequence shown here is derived from an EMBL/GenBank/DDBJ whole genome shotgun (WGS) entry which is preliminary data.</text>
</comment>
<evidence type="ECO:0000256" key="1">
    <source>
        <dbReference type="SAM" id="MobiDB-lite"/>
    </source>
</evidence>
<reference evidence="2" key="1">
    <citation type="journal article" date="2019" name="bioRxiv">
        <title>The Genome of the Zebra Mussel, Dreissena polymorpha: A Resource for Invasive Species Research.</title>
        <authorList>
            <person name="McCartney M.A."/>
            <person name="Auch B."/>
            <person name="Kono T."/>
            <person name="Mallez S."/>
            <person name="Zhang Y."/>
            <person name="Obille A."/>
            <person name="Becker A."/>
            <person name="Abrahante J.E."/>
            <person name="Garbe J."/>
            <person name="Badalamenti J.P."/>
            <person name="Herman A."/>
            <person name="Mangelson H."/>
            <person name="Liachko I."/>
            <person name="Sullivan S."/>
            <person name="Sone E.D."/>
            <person name="Koren S."/>
            <person name="Silverstein K.A.T."/>
            <person name="Beckman K.B."/>
            <person name="Gohl D.M."/>
        </authorList>
    </citation>
    <scope>NUCLEOTIDE SEQUENCE</scope>
    <source>
        <strain evidence="2">Duluth1</strain>
        <tissue evidence="2">Whole animal</tissue>
    </source>
</reference>
<keyword evidence="3" id="KW-1185">Reference proteome</keyword>
<accession>A0A9D4N9H6</accession>
<dbReference type="EMBL" id="JAIWYP010000001">
    <property type="protein sequence ID" value="KAH3892203.1"/>
    <property type="molecule type" value="Genomic_DNA"/>
</dbReference>
<organism evidence="2 3">
    <name type="scientific">Dreissena polymorpha</name>
    <name type="common">Zebra mussel</name>
    <name type="synonym">Mytilus polymorpha</name>
    <dbReference type="NCBI Taxonomy" id="45954"/>
    <lineage>
        <taxon>Eukaryota</taxon>
        <taxon>Metazoa</taxon>
        <taxon>Spiralia</taxon>
        <taxon>Lophotrochozoa</taxon>
        <taxon>Mollusca</taxon>
        <taxon>Bivalvia</taxon>
        <taxon>Autobranchia</taxon>
        <taxon>Heteroconchia</taxon>
        <taxon>Euheterodonta</taxon>
        <taxon>Imparidentia</taxon>
        <taxon>Neoheterodontei</taxon>
        <taxon>Myida</taxon>
        <taxon>Dreissenoidea</taxon>
        <taxon>Dreissenidae</taxon>
        <taxon>Dreissena</taxon>
    </lineage>
</organism>
<evidence type="ECO:0000313" key="2">
    <source>
        <dbReference type="EMBL" id="KAH3892203.1"/>
    </source>
</evidence>
<name>A0A9D4N9H6_DREPO</name>
<dbReference type="AlphaFoldDB" id="A0A9D4N9H6"/>
<dbReference type="OrthoDB" id="6512834at2759"/>
<proteinExistence type="predicted"/>
<dbReference type="PANTHER" id="PTHR31025">
    <property type="entry name" value="SI:CH211-196P9.1-RELATED"/>
    <property type="match status" value="1"/>
</dbReference>
<dbReference type="PANTHER" id="PTHR31025:SF9">
    <property type="entry name" value="SI:DKEY-286J15.1"/>
    <property type="match status" value="1"/>
</dbReference>
<gene>
    <name evidence="2" type="ORF">DPMN_016317</name>
</gene>
<evidence type="ECO:0000313" key="3">
    <source>
        <dbReference type="Proteomes" id="UP000828390"/>
    </source>
</evidence>
<protein>
    <submittedName>
        <fullName evidence="2">Uncharacterized protein</fullName>
    </submittedName>
</protein>
<reference evidence="2" key="2">
    <citation type="submission" date="2020-11" db="EMBL/GenBank/DDBJ databases">
        <authorList>
            <person name="McCartney M.A."/>
            <person name="Auch B."/>
            <person name="Kono T."/>
            <person name="Mallez S."/>
            <person name="Becker A."/>
            <person name="Gohl D.M."/>
            <person name="Silverstein K.A.T."/>
            <person name="Koren S."/>
            <person name="Bechman K.B."/>
            <person name="Herman A."/>
            <person name="Abrahante J.E."/>
            <person name="Garbe J."/>
        </authorList>
    </citation>
    <scope>NUCLEOTIDE SEQUENCE</scope>
    <source>
        <strain evidence="2">Duluth1</strain>
        <tissue evidence="2">Whole animal</tissue>
    </source>
</reference>
<dbReference type="Proteomes" id="UP000828390">
    <property type="component" value="Unassembled WGS sequence"/>
</dbReference>